<reference evidence="6" key="1">
    <citation type="submission" date="2016-11" db="EMBL/GenBank/DDBJ databases">
        <authorList>
            <person name="Varghese N."/>
            <person name="Submissions S."/>
        </authorList>
    </citation>
    <scope>NUCLEOTIDE SEQUENCE [LARGE SCALE GENOMIC DNA]</scope>
    <source>
        <strain evidence="6">CGMCC 1.7063</strain>
    </source>
</reference>
<evidence type="ECO:0000256" key="2">
    <source>
        <dbReference type="ARBA" id="ARBA00022723"/>
    </source>
</evidence>
<dbReference type="PANTHER" id="PTHR46124:SF3">
    <property type="entry name" value="HYDROLASE"/>
    <property type="match status" value="1"/>
</dbReference>
<keyword evidence="2 4" id="KW-0479">Metal-binding</keyword>
<dbReference type="STRING" id="494016.SAMN04487965_3190"/>
<dbReference type="AlphaFoldDB" id="A0A1M5GMJ9"/>
<sequence length="256" mass="27904">MQLIDSHCHFDFDAFAADRLQVWQACRDAGVVRMIIPGVSVTQWTSLAELVATEPRWHAAVGVHPWWVGEQDMPAGQLRRAIGDHVAQNPCVAVGECGLDAGVATPLEQQMAALRPQLEAACELELPLILHVHKTHNEMLRLLKEFRPPRGGVIHAFSGSEQAALDYWSLGFYLGIGGTITYERAAKTRRTVAALPLESLVLESDAPDMPLAGRQGQRNSPANLPLIAAELAKLRGVSVDIIAAQTSHNTENLFSL</sequence>
<dbReference type="OrthoDB" id="9810005at2"/>
<feature type="binding site" evidence="4">
    <location>
        <position position="96"/>
    </location>
    <ligand>
        <name>a divalent metal cation</name>
        <dbReference type="ChEBI" id="CHEBI:60240"/>
        <label>1</label>
    </ligand>
</feature>
<dbReference type="RefSeq" id="WP_143187016.1">
    <property type="nucleotide sequence ID" value="NZ_FQVA01000006.1"/>
</dbReference>
<evidence type="ECO:0000256" key="4">
    <source>
        <dbReference type="PIRSR" id="PIRSR005902-1"/>
    </source>
</evidence>
<dbReference type="Gene3D" id="3.20.20.140">
    <property type="entry name" value="Metal-dependent hydrolases"/>
    <property type="match status" value="1"/>
</dbReference>
<dbReference type="PANTHER" id="PTHR46124">
    <property type="entry name" value="D-AMINOACYL-TRNA DEACYLASE"/>
    <property type="match status" value="1"/>
</dbReference>
<keyword evidence="6" id="KW-1185">Reference proteome</keyword>
<dbReference type="CDD" id="cd01310">
    <property type="entry name" value="TatD_DNAse"/>
    <property type="match status" value="1"/>
</dbReference>
<feature type="binding site" evidence="4">
    <location>
        <position position="131"/>
    </location>
    <ligand>
        <name>a divalent metal cation</name>
        <dbReference type="ChEBI" id="CHEBI:60240"/>
        <label>2</label>
    </ligand>
</feature>
<feature type="binding site" evidence="4">
    <location>
        <position position="205"/>
    </location>
    <ligand>
        <name>a divalent metal cation</name>
        <dbReference type="ChEBI" id="CHEBI:60240"/>
        <label>1</label>
    </ligand>
</feature>
<comment type="similarity">
    <text evidence="1">Belongs to the metallo-dependent hydrolases superfamily. TatD-type hydrolase family.</text>
</comment>
<feature type="binding site" evidence="4">
    <location>
        <position position="155"/>
    </location>
    <ligand>
        <name>a divalent metal cation</name>
        <dbReference type="ChEBI" id="CHEBI:60240"/>
        <label>2</label>
    </ligand>
</feature>
<dbReference type="GO" id="GO:0005829">
    <property type="term" value="C:cytosol"/>
    <property type="evidence" value="ECO:0007669"/>
    <property type="project" value="TreeGrafter"/>
</dbReference>
<dbReference type="GO" id="GO:0016788">
    <property type="term" value="F:hydrolase activity, acting on ester bonds"/>
    <property type="evidence" value="ECO:0007669"/>
    <property type="project" value="InterPro"/>
</dbReference>
<keyword evidence="3" id="KW-0378">Hydrolase</keyword>
<dbReference type="FunFam" id="3.20.20.140:FF:000005">
    <property type="entry name" value="TatD family hydrolase"/>
    <property type="match status" value="1"/>
</dbReference>
<evidence type="ECO:0000313" key="6">
    <source>
        <dbReference type="Proteomes" id="UP000184170"/>
    </source>
</evidence>
<name>A0A1M5GMJ9_9GAMM</name>
<dbReference type="PIRSF" id="PIRSF005902">
    <property type="entry name" value="DNase_TatD"/>
    <property type="match status" value="1"/>
</dbReference>
<dbReference type="InterPro" id="IPR018228">
    <property type="entry name" value="DNase_TatD-rel_CS"/>
</dbReference>
<organism evidence="5 6">
    <name type="scientific">Microbulbifer donghaiensis</name>
    <dbReference type="NCBI Taxonomy" id="494016"/>
    <lineage>
        <taxon>Bacteria</taxon>
        <taxon>Pseudomonadati</taxon>
        <taxon>Pseudomonadota</taxon>
        <taxon>Gammaproteobacteria</taxon>
        <taxon>Cellvibrionales</taxon>
        <taxon>Microbulbiferaceae</taxon>
        <taxon>Microbulbifer</taxon>
    </lineage>
</organism>
<protein>
    <submittedName>
        <fullName evidence="5">TatD DNase family protein</fullName>
    </submittedName>
</protein>
<evidence type="ECO:0000313" key="5">
    <source>
        <dbReference type="EMBL" id="SHG04917.1"/>
    </source>
</evidence>
<dbReference type="InterPro" id="IPR001130">
    <property type="entry name" value="TatD-like"/>
</dbReference>
<accession>A0A1M5GMJ9</accession>
<dbReference type="PROSITE" id="PS01137">
    <property type="entry name" value="TATD_1"/>
    <property type="match status" value="1"/>
</dbReference>
<feature type="binding site" evidence="4">
    <location>
        <position position="9"/>
    </location>
    <ligand>
        <name>a divalent metal cation</name>
        <dbReference type="ChEBI" id="CHEBI:60240"/>
        <label>1</label>
    </ligand>
</feature>
<dbReference type="Pfam" id="PF01026">
    <property type="entry name" value="TatD_DNase"/>
    <property type="match status" value="1"/>
</dbReference>
<dbReference type="GO" id="GO:0046872">
    <property type="term" value="F:metal ion binding"/>
    <property type="evidence" value="ECO:0007669"/>
    <property type="project" value="UniProtKB-KW"/>
</dbReference>
<evidence type="ECO:0000256" key="3">
    <source>
        <dbReference type="ARBA" id="ARBA00022801"/>
    </source>
</evidence>
<dbReference type="EMBL" id="FQVA01000006">
    <property type="protein sequence ID" value="SHG04917.1"/>
    <property type="molecule type" value="Genomic_DNA"/>
</dbReference>
<dbReference type="Proteomes" id="UP000184170">
    <property type="component" value="Unassembled WGS sequence"/>
</dbReference>
<gene>
    <name evidence="5" type="ORF">SAMN04487965_3190</name>
</gene>
<dbReference type="InterPro" id="IPR032466">
    <property type="entry name" value="Metal_Hydrolase"/>
</dbReference>
<evidence type="ECO:0000256" key="1">
    <source>
        <dbReference type="ARBA" id="ARBA00009275"/>
    </source>
</evidence>
<feature type="binding site" evidence="4">
    <location>
        <position position="7"/>
    </location>
    <ligand>
        <name>a divalent metal cation</name>
        <dbReference type="ChEBI" id="CHEBI:60240"/>
        <label>1</label>
    </ligand>
</feature>
<dbReference type="SUPFAM" id="SSF51556">
    <property type="entry name" value="Metallo-dependent hydrolases"/>
    <property type="match status" value="1"/>
</dbReference>
<proteinExistence type="inferred from homology"/>